<keyword evidence="4" id="KW-0067">ATP-binding</keyword>
<dbReference type="SUPFAM" id="SSF52540">
    <property type="entry name" value="P-loop containing nucleoside triphosphate hydrolases"/>
    <property type="match status" value="1"/>
</dbReference>
<evidence type="ECO:0000313" key="6">
    <source>
        <dbReference type="EMBL" id="ADI19438.1"/>
    </source>
</evidence>
<name>E0XYE7_9BACT</name>
<accession>E0XYE7</accession>
<dbReference type="InterPro" id="IPR003439">
    <property type="entry name" value="ABC_transporter-like_ATP-bd"/>
</dbReference>
<dbReference type="FunFam" id="3.40.50.300:FF:000032">
    <property type="entry name" value="Export ABC transporter ATP-binding protein"/>
    <property type="match status" value="1"/>
</dbReference>
<dbReference type="SMART" id="SM00382">
    <property type="entry name" value="AAA"/>
    <property type="match status" value="1"/>
</dbReference>
<comment type="similarity">
    <text evidence="1">Belongs to the ABC transporter superfamily.</text>
</comment>
<protein>
    <submittedName>
        <fullName evidence="6">ABC-type antimicrobial peptide transport system, ATPase component</fullName>
    </submittedName>
</protein>
<dbReference type="PROSITE" id="PS50893">
    <property type="entry name" value="ABC_TRANSPORTER_2"/>
    <property type="match status" value="1"/>
</dbReference>
<dbReference type="GO" id="GO:0005886">
    <property type="term" value="C:plasma membrane"/>
    <property type="evidence" value="ECO:0007669"/>
    <property type="project" value="TreeGrafter"/>
</dbReference>
<evidence type="ECO:0000256" key="3">
    <source>
        <dbReference type="ARBA" id="ARBA00022741"/>
    </source>
</evidence>
<dbReference type="PANTHER" id="PTHR24220:SF689">
    <property type="entry name" value="LIPOPROTEIN-RELEASING SYSTEM ATP-BINDING PROTEIN LOLD"/>
    <property type="match status" value="1"/>
</dbReference>
<dbReference type="GO" id="GO:0005524">
    <property type="term" value="F:ATP binding"/>
    <property type="evidence" value="ECO:0007669"/>
    <property type="project" value="UniProtKB-KW"/>
</dbReference>
<dbReference type="InterPro" id="IPR027417">
    <property type="entry name" value="P-loop_NTPase"/>
</dbReference>
<dbReference type="CDD" id="cd03255">
    <property type="entry name" value="ABC_MJ0796_LolCDE_FtsE"/>
    <property type="match status" value="1"/>
</dbReference>
<evidence type="ECO:0000259" key="5">
    <source>
        <dbReference type="PROSITE" id="PS50893"/>
    </source>
</evidence>
<dbReference type="InterPro" id="IPR015854">
    <property type="entry name" value="ABC_transpr_LolD-like"/>
</dbReference>
<keyword evidence="3" id="KW-0547">Nucleotide-binding</keyword>
<evidence type="ECO:0000256" key="2">
    <source>
        <dbReference type="ARBA" id="ARBA00022448"/>
    </source>
</evidence>
<dbReference type="EMBL" id="GU474921">
    <property type="protein sequence ID" value="ADI19438.1"/>
    <property type="molecule type" value="Genomic_DNA"/>
</dbReference>
<dbReference type="PANTHER" id="PTHR24220">
    <property type="entry name" value="IMPORT ATP-BINDING PROTEIN"/>
    <property type="match status" value="1"/>
</dbReference>
<dbReference type="InterPro" id="IPR003593">
    <property type="entry name" value="AAA+_ATPase"/>
</dbReference>
<evidence type="ECO:0000256" key="4">
    <source>
        <dbReference type="ARBA" id="ARBA00022840"/>
    </source>
</evidence>
<dbReference type="Pfam" id="PF00005">
    <property type="entry name" value="ABC_tran"/>
    <property type="match status" value="1"/>
</dbReference>
<keyword evidence="2" id="KW-0813">Transport</keyword>
<evidence type="ECO:0000256" key="1">
    <source>
        <dbReference type="ARBA" id="ARBA00005417"/>
    </source>
</evidence>
<dbReference type="GO" id="GO:0016887">
    <property type="term" value="F:ATP hydrolysis activity"/>
    <property type="evidence" value="ECO:0007669"/>
    <property type="project" value="InterPro"/>
</dbReference>
<dbReference type="InterPro" id="IPR017911">
    <property type="entry name" value="MacB-like_ATP-bd"/>
</dbReference>
<dbReference type="GO" id="GO:0098796">
    <property type="term" value="C:membrane protein complex"/>
    <property type="evidence" value="ECO:0007669"/>
    <property type="project" value="UniProtKB-ARBA"/>
</dbReference>
<dbReference type="Gene3D" id="3.40.50.300">
    <property type="entry name" value="P-loop containing nucleotide triphosphate hydrolases"/>
    <property type="match status" value="1"/>
</dbReference>
<reference evidence="6" key="1">
    <citation type="journal article" date="2011" name="Environ. Microbiol.">
        <title>Time-series analyses of Monterey Bay coastal microbial picoplankton using a 'genome proxy' microarray.</title>
        <authorList>
            <person name="Rich V.I."/>
            <person name="Pham V.D."/>
            <person name="Eppley J."/>
            <person name="Shi Y."/>
            <person name="DeLong E.F."/>
        </authorList>
    </citation>
    <scope>NUCLEOTIDE SEQUENCE</scope>
</reference>
<dbReference type="GO" id="GO:0022857">
    <property type="term" value="F:transmembrane transporter activity"/>
    <property type="evidence" value="ECO:0007669"/>
    <property type="project" value="TreeGrafter"/>
</dbReference>
<dbReference type="InterPro" id="IPR017871">
    <property type="entry name" value="ABC_transporter-like_CS"/>
</dbReference>
<organism evidence="6">
    <name type="scientific">uncultured bacterium HF0500_16O16</name>
    <dbReference type="NCBI Taxonomy" id="542511"/>
    <lineage>
        <taxon>Bacteria</taxon>
        <taxon>environmental samples</taxon>
    </lineage>
</organism>
<dbReference type="PROSITE" id="PS00211">
    <property type="entry name" value="ABC_TRANSPORTER_1"/>
    <property type="match status" value="1"/>
</dbReference>
<dbReference type="AlphaFoldDB" id="E0XYE7"/>
<sequence>MGESQTAMAHDTLVIEATRISKTYQTSAHDLEILRQVDLQVSRGQTVAITGASGVGKSTLLHILGTLDRATEGRLMIAGVDVATLDEDRLATFRNEHIGFVFQHHNLLPEFTALENVLMPGLIASVAEGPAVERGEHLLERVGLADRLHHRPGELSGGECQRVAIARALMMSPQVVLADEPSGNLDPGTSERLHHVITDLAAAEGQTFVVMTHDRDLAAGMGRHGHIEAGILQFESKEIVC</sequence>
<proteinExistence type="inferred from homology"/>
<feature type="domain" description="ABC transporter" evidence="5">
    <location>
        <begin position="15"/>
        <end position="239"/>
    </location>
</feature>